<evidence type="ECO:0000313" key="1">
    <source>
        <dbReference type="EMBL" id="MEM4987349.1"/>
    </source>
</evidence>
<accession>A0ABU9PTL3</accession>
<organism evidence="1 2">
    <name type="scientific">Collimonas rhizosphaerae</name>
    <dbReference type="NCBI Taxonomy" id="3126357"/>
    <lineage>
        <taxon>Bacteria</taxon>
        <taxon>Pseudomonadati</taxon>
        <taxon>Pseudomonadota</taxon>
        <taxon>Betaproteobacteria</taxon>
        <taxon>Burkholderiales</taxon>
        <taxon>Oxalobacteraceae</taxon>
        <taxon>Collimonas</taxon>
    </lineage>
</organism>
<dbReference type="Proteomes" id="UP001495910">
    <property type="component" value="Unassembled WGS sequence"/>
</dbReference>
<gene>
    <name evidence="1" type="ORF">V8G57_08100</name>
</gene>
<dbReference type="EMBL" id="JBANDC010000004">
    <property type="protein sequence ID" value="MEM4987349.1"/>
    <property type="molecule type" value="Genomic_DNA"/>
</dbReference>
<sequence length="387" mass="42768">MLILKKRSAHVFAGLVAGFFCSTAIALDLNLGFDVGIDKKTRALIQQMPAEVRVQIEKLLVDAQPLIDQSVLLYLNRIDQILADRLSQVQCVADGVTKTAIEELIAKLKPWKDGPTVVGDLAKSVEHYPDKVKRKFTPEQYRITYADLLNNAHTVACAVKDTPIAEQEVMKIRFDLTTRIRPWVRLEDESCADAHSCLQLMKGRVGKDLSLADIRDSSEPKKRLDEIEIPKQSWGNFNPLPYEINLREVYEISDEVKIKTELRKFRGTEAMNNATKIAENLDSILKAAQQIGNNKQALESAIETLVQHKNDKISVEKTVSNAMDILPSLASDGKILNARIHSLDANIDPIIATLRVRIVSLDKPPGPFVGCSGGGGGGGKAGHCNPY</sequence>
<reference evidence="1 2" key="1">
    <citation type="submission" date="2024-02" db="EMBL/GenBank/DDBJ databases">
        <title>Draft genome sequence of Collimonas sp. strain H4R21, an effective mineral-weathering bacterial strain isolated from the beech rhizosphere.</title>
        <authorList>
            <person name="Morin E."/>
            <person name="Uroz S."/>
            <person name="Leveau J.H.J."/>
            <person name="Kumar R."/>
            <person name="Rey M.W."/>
            <person name="Pham J."/>
        </authorList>
    </citation>
    <scope>NUCLEOTIDE SEQUENCE [LARGE SCALE GENOMIC DNA]</scope>
    <source>
        <strain evidence="1 2">H4R21</strain>
    </source>
</reference>
<proteinExistence type="predicted"/>
<protein>
    <submittedName>
        <fullName evidence="1">Uncharacterized protein</fullName>
    </submittedName>
</protein>
<keyword evidence="2" id="KW-1185">Reference proteome</keyword>
<comment type="caution">
    <text evidence="1">The sequence shown here is derived from an EMBL/GenBank/DDBJ whole genome shotgun (WGS) entry which is preliminary data.</text>
</comment>
<dbReference type="RefSeq" id="WP_342828919.1">
    <property type="nucleotide sequence ID" value="NZ_JBANDC010000004.1"/>
</dbReference>
<evidence type="ECO:0000313" key="2">
    <source>
        <dbReference type="Proteomes" id="UP001495910"/>
    </source>
</evidence>
<name>A0ABU9PTL3_9BURK</name>